<feature type="compositionally biased region" description="Basic and acidic residues" evidence="1">
    <location>
        <begin position="23"/>
        <end position="45"/>
    </location>
</feature>
<evidence type="ECO:0000256" key="2">
    <source>
        <dbReference type="SAM" id="SignalP"/>
    </source>
</evidence>
<dbReference type="RefSeq" id="WP_091689236.1">
    <property type="nucleotide sequence ID" value="NZ_BAABFM010000048.1"/>
</dbReference>
<dbReference type="PROSITE" id="PS51257">
    <property type="entry name" value="PROKAR_LIPOPROTEIN"/>
    <property type="match status" value="1"/>
</dbReference>
<dbReference type="EMBL" id="FOWD01000064">
    <property type="protein sequence ID" value="SFO67122.1"/>
    <property type="molecule type" value="Genomic_DNA"/>
</dbReference>
<name>A0A1I5J335_9FIRM</name>
<evidence type="ECO:0008006" key="5">
    <source>
        <dbReference type="Google" id="ProtNLM"/>
    </source>
</evidence>
<feature type="chain" id="PRO_5038347407" description="FMN-binding domain-containing protein" evidence="2">
    <location>
        <begin position="20"/>
        <end position="371"/>
    </location>
</feature>
<keyword evidence="4" id="KW-1185">Reference proteome</keyword>
<dbReference type="AlphaFoldDB" id="A0A1I5J335"/>
<feature type="signal peptide" evidence="2">
    <location>
        <begin position="1"/>
        <end position="19"/>
    </location>
</feature>
<gene>
    <name evidence="3" type="ORF">SAMN04489757_1646</name>
</gene>
<accession>A0A1I5J335</accession>
<keyword evidence="2" id="KW-0732">Signal</keyword>
<proteinExistence type="predicted"/>
<organism evidence="3 4">
    <name type="scientific">Anaerocolumna aminovalerica</name>
    <dbReference type="NCBI Taxonomy" id="1527"/>
    <lineage>
        <taxon>Bacteria</taxon>
        <taxon>Bacillati</taxon>
        <taxon>Bacillota</taxon>
        <taxon>Clostridia</taxon>
        <taxon>Lachnospirales</taxon>
        <taxon>Lachnospiraceae</taxon>
        <taxon>Anaerocolumna</taxon>
    </lineage>
</organism>
<dbReference type="Proteomes" id="UP000198806">
    <property type="component" value="Unassembled WGS sequence"/>
</dbReference>
<feature type="region of interest" description="Disordered" evidence="1">
    <location>
        <begin position="23"/>
        <end position="65"/>
    </location>
</feature>
<dbReference type="STRING" id="1527.SAMN04489757_1646"/>
<feature type="compositionally biased region" description="Low complexity" evidence="1">
    <location>
        <begin position="46"/>
        <end position="56"/>
    </location>
</feature>
<evidence type="ECO:0000256" key="1">
    <source>
        <dbReference type="SAM" id="MobiDB-lite"/>
    </source>
</evidence>
<reference evidence="3 4" key="1">
    <citation type="submission" date="2016-10" db="EMBL/GenBank/DDBJ databases">
        <authorList>
            <person name="de Groot N.N."/>
        </authorList>
    </citation>
    <scope>NUCLEOTIDE SEQUENCE [LARGE SCALE GENOMIC DNA]</scope>
    <source>
        <strain evidence="3 4">DSM 1283</strain>
    </source>
</reference>
<sequence length="371" mass="38444">MKKLLILLMSLVLVMGAFTACKSKDSEETGTKTETETKEEEKTEPTAEPTTEPTEAPETDSNAAGVKTGLAVVTSAKSSKDAGDSDGLAQADSTAAAVIVDENGVIVNCVIDVVQTKINFSKAGEITTDSAAQFVSKHELGDDYNMRGASKIGKEWNEQAAALAEYIIGKTIDEVKGIAVDENSYPTSEDLTSSVTMNIGAMLGAVEKAVANAQPLGASASDKLGLGIISELGHSTKNAGDDDGVAQAYTHYGVVTLGTDGKITSSIIDASQANISFSKEGKITSDLAASIQTKNELGDGYGMRGASKIGKEWNEQARAFADYIVGKAMNDVTSIAISEKGAPTSEDLTGSVTVGIGSFLTVIEKACTTAK</sequence>
<protein>
    <recommendedName>
        <fullName evidence="5">FMN-binding domain-containing protein</fullName>
    </recommendedName>
</protein>
<dbReference type="Gene3D" id="3.90.1010.20">
    <property type="match status" value="2"/>
</dbReference>
<dbReference type="OrthoDB" id="2026742at2"/>
<evidence type="ECO:0000313" key="3">
    <source>
        <dbReference type="EMBL" id="SFO67122.1"/>
    </source>
</evidence>
<evidence type="ECO:0000313" key="4">
    <source>
        <dbReference type="Proteomes" id="UP000198806"/>
    </source>
</evidence>